<dbReference type="EMBL" id="GELH01000269">
    <property type="protein sequence ID" value="JAS04003.1"/>
    <property type="molecule type" value="Transcribed_RNA"/>
</dbReference>
<sequence length="114" mass="13099">MISTIIYVICLSLALSDAITIDTKSAVFYQDVHNHFLVLKDNSSCYFWQLKDNDVSAFYRPSSQRDMENHFLNELKTNPQLTPYSPNKMAVSFVIVSRCPKSYMVPVSEYSTTK</sequence>
<keyword evidence="1" id="KW-0732">Signal</keyword>
<evidence type="ECO:0000313" key="2">
    <source>
        <dbReference type="EMBL" id="JAS04003.1"/>
    </source>
</evidence>
<dbReference type="AlphaFoldDB" id="A0A194AP56"/>
<feature type="signal peptide" evidence="1">
    <location>
        <begin position="1"/>
        <end position="18"/>
    </location>
</feature>
<feature type="chain" id="PRO_5013481146" evidence="1">
    <location>
        <begin position="19"/>
        <end position="114"/>
    </location>
</feature>
<proteinExistence type="predicted"/>
<protein>
    <submittedName>
        <fullName evidence="2">Uncharacterized protein</fullName>
    </submittedName>
</protein>
<reference evidence="2" key="1">
    <citation type="submission" date="2016-03" db="EMBL/GenBank/DDBJ databases">
        <authorList>
            <person name="Ploux O."/>
        </authorList>
    </citation>
    <scope>NUCLEOTIDE SEQUENCE</scope>
    <source>
        <tissue evidence="2">Mantle</tissue>
    </source>
</reference>
<accession>A0A194AP56</accession>
<evidence type="ECO:0000256" key="1">
    <source>
        <dbReference type="SAM" id="SignalP"/>
    </source>
</evidence>
<dbReference type="EMBL" id="GELH01000270">
    <property type="protein sequence ID" value="JAS04002.1"/>
    <property type="molecule type" value="Transcribed_RNA"/>
</dbReference>
<name>A0A194AP56_PINFU</name>
<organism evidence="2">
    <name type="scientific">Pinctada fucata</name>
    <name type="common">Akoya pearl oyster</name>
    <name type="synonym">Pinctada imbricata fucata</name>
    <dbReference type="NCBI Taxonomy" id="50426"/>
    <lineage>
        <taxon>Eukaryota</taxon>
        <taxon>Metazoa</taxon>
        <taxon>Spiralia</taxon>
        <taxon>Lophotrochozoa</taxon>
        <taxon>Mollusca</taxon>
        <taxon>Bivalvia</taxon>
        <taxon>Autobranchia</taxon>
        <taxon>Pteriomorphia</taxon>
        <taxon>Pterioida</taxon>
        <taxon>Pterioidea</taxon>
        <taxon>Pteriidae</taxon>
        <taxon>Pinctada</taxon>
    </lineage>
</organism>